<organism evidence="2 3">
    <name type="scientific">Segatella baroniae B14</name>
    <dbReference type="NCBI Taxonomy" id="752555"/>
    <lineage>
        <taxon>Bacteria</taxon>
        <taxon>Pseudomonadati</taxon>
        <taxon>Bacteroidota</taxon>
        <taxon>Bacteroidia</taxon>
        <taxon>Bacteroidales</taxon>
        <taxon>Prevotellaceae</taxon>
        <taxon>Segatella</taxon>
    </lineage>
</organism>
<evidence type="ECO:0000313" key="2">
    <source>
        <dbReference type="EMBL" id="EFI72918.1"/>
    </source>
</evidence>
<dbReference type="InterPro" id="IPR024445">
    <property type="entry name" value="Tnp_ISXO2-like"/>
</dbReference>
<dbReference type="AlphaFoldDB" id="D8DUE3"/>
<protein>
    <submittedName>
        <fullName evidence="2">ISSpo3, transposase</fullName>
    </submittedName>
</protein>
<dbReference type="EMBL" id="ADWO01000020">
    <property type="protein sequence ID" value="EFI72918.1"/>
    <property type="molecule type" value="Genomic_DNA"/>
</dbReference>
<dbReference type="RefSeq" id="WP_006281643.1">
    <property type="nucleotide sequence ID" value="NZ_ADWO01000020.1"/>
</dbReference>
<proteinExistence type="predicted"/>
<dbReference type="Proteomes" id="UP000004524">
    <property type="component" value="Unassembled WGS sequence"/>
</dbReference>
<comment type="caution">
    <text evidence="2">The sequence shown here is derived from an EMBL/GenBank/DDBJ whole genome shotgun (WGS) entry which is preliminary data.</text>
</comment>
<feature type="domain" description="ISXO2-like transposase" evidence="1">
    <location>
        <begin position="3"/>
        <end position="48"/>
    </location>
</feature>
<name>D8DUE3_9BACT</name>
<reference evidence="2 3" key="1">
    <citation type="journal article" date="2010" name="Microb. Ecol.">
        <title>Comparative genome analysis of Prevotella ruminicola and Prevotella bryantii: insights into their environmental niche.</title>
        <authorList>
            <consortium name="North American Consortium for Rumen Bacteria"/>
            <person name="Purushe J."/>
            <person name="Fouts D.E."/>
            <person name="Morrison M."/>
            <person name="White B.A."/>
            <person name="Mackie R.I."/>
            <person name="Coutinho P.M."/>
            <person name="Henrissat B."/>
            <person name="Nelson K.E."/>
        </authorList>
    </citation>
    <scope>NUCLEOTIDE SEQUENCE [LARGE SCALE GENOMIC DNA]</scope>
    <source>
        <strain evidence="2 3">B14</strain>
    </source>
</reference>
<accession>D8DUE3</accession>
<gene>
    <name evidence="2" type="ORF">PBR_0423</name>
</gene>
<dbReference type="Pfam" id="PF12762">
    <property type="entry name" value="DDE_Tnp_IS1595"/>
    <property type="match status" value="1"/>
</dbReference>
<evidence type="ECO:0000259" key="1">
    <source>
        <dbReference type="Pfam" id="PF12762"/>
    </source>
</evidence>
<keyword evidence="3" id="KW-1185">Reference proteome</keyword>
<evidence type="ECO:0000313" key="3">
    <source>
        <dbReference type="Proteomes" id="UP000004524"/>
    </source>
</evidence>
<sequence length="51" mass="5788">MSTHAVVAHGAEEYANGDVFTNSIEGFWSHFRRMIVGCYHDVSDKHLQSIH</sequence>